<protein>
    <recommendedName>
        <fullName evidence="2">Aminotransferase class I/classII large domain-containing protein</fullName>
    </recommendedName>
</protein>
<dbReference type="Pfam" id="PF00155">
    <property type="entry name" value="Aminotran_1_2"/>
    <property type="match status" value="1"/>
</dbReference>
<dbReference type="EMBL" id="JAMZMK010006237">
    <property type="protein sequence ID" value="KAI7749975.1"/>
    <property type="molecule type" value="Genomic_DNA"/>
</dbReference>
<dbReference type="InterPro" id="IPR015424">
    <property type="entry name" value="PyrdxlP-dep_Trfase"/>
</dbReference>
<dbReference type="GO" id="GO:0004069">
    <property type="term" value="F:L-aspartate:2-oxoglutarate aminotransferase activity"/>
    <property type="evidence" value="ECO:0007669"/>
    <property type="project" value="TreeGrafter"/>
</dbReference>
<dbReference type="SUPFAM" id="SSF53383">
    <property type="entry name" value="PLP-dependent transferases"/>
    <property type="match status" value="1"/>
</dbReference>
<proteinExistence type="predicted"/>
<dbReference type="PANTHER" id="PTHR43795">
    <property type="entry name" value="BIFUNCTIONAL ASPARTATE AMINOTRANSFERASE AND GLUTAMATE/ASPARTATE-PREPHENATE AMINOTRANSFERASE-RELATED"/>
    <property type="match status" value="1"/>
</dbReference>
<reference evidence="3" key="1">
    <citation type="submission" date="2022-06" db="EMBL/GenBank/DDBJ databases">
        <title>Uncovering the hologenomic basis of an extraordinary plant invasion.</title>
        <authorList>
            <person name="Bieker V.C."/>
            <person name="Martin M.D."/>
            <person name="Gilbert T."/>
            <person name="Hodgins K."/>
            <person name="Battlay P."/>
            <person name="Petersen B."/>
            <person name="Wilson J."/>
        </authorList>
    </citation>
    <scope>NUCLEOTIDE SEQUENCE</scope>
    <source>
        <strain evidence="3">AA19_3_7</strain>
        <tissue evidence="3">Leaf</tissue>
    </source>
</reference>
<dbReference type="PANTHER" id="PTHR43795:SF85">
    <property type="entry name" value="AMINOTRANSFERASE ACS10-RELATED"/>
    <property type="match status" value="1"/>
</dbReference>
<evidence type="ECO:0000259" key="2">
    <source>
        <dbReference type="Pfam" id="PF00155"/>
    </source>
</evidence>
<accession>A0AAD5D0T3</accession>
<gene>
    <name evidence="3" type="ORF">M8C21_007313</name>
</gene>
<name>A0AAD5D0T3_AMBAR</name>
<feature type="domain" description="Aminotransferase class I/classII large" evidence="2">
    <location>
        <begin position="3"/>
        <end position="303"/>
    </location>
</feature>
<dbReference type="PRINTS" id="PR00753">
    <property type="entry name" value="ACCSYNTHASE"/>
</dbReference>
<dbReference type="Proteomes" id="UP001206925">
    <property type="component" value="Unassembled WGS sequence"/>
</dbReference>
<dbReference type="CDD" id="cd00609">
    <property type="entry name" value="AAT_like"/>
    <property type="match status" value="1"/>
</dbReference>
<dbReference type="GO" id="GO:0006520">
    <property type="term" value="P:amino acid metabolic process"/>
    <property type="evidence" value="ECO:0007669"/>
    <property type="project" value="TreeGrafter"/>
</dbReference>
<evidence type="ECO:0000256" key="1">
    <source>
        <dbReference type="ARBA" id="ARBA00022898"/>
    </source>
</evidence>
<dbReference type="GO" id="GO:0030170">
    <property type="term" value="F:pyridoxal phosphate binding"/>
    <property type="evidence" value="ECO:0007669"/>
    <property type="project" value="InterPro"/>
</dbReference>
<keyword evidence="4" id="KW-1185">Reference proteome</keyword>
<evidence type="ECO:0000313" key="3">
    <source>
        <dbReference type="EMBL" id="KAI7749975.1"/>
    </source>
</evidence>
<dbReference type="InterPro" id="IPR050478">
    <property type="entry name" value="Ethylene_sulfur-biosynth"/>
</dbReference>
<sequence>MNGITAYHPFDGLSELKMAVAGFMSQVMEGRVLFDPSHMVLTSGVTPAIEMLVFCLADLGNAFLVPTPYSPDLDRDIKWRTGVEIIPVPCRSSDNFSLSTASLNRAYSQAKKRGLKVQGVIVSNPSNPVGTLLTRETLYNLLDFATEKNIHVIANETLVGPIDDKTQEFVSMAEIISSEEYDRKRVHIIYGLSKDISLSGFELGVVYSFNQTVLQASKKLMRFSSVSSLSQRLLISMFNDSRFVRDIININKERVVRMSDLFVGGLKSLGIKCMKSSRGSYCWADMSGFIRPYSEKGELELWEKGQNCKMIRKKKERTV</sequence>
<dbReference type="AlphaFoldDB" id="A0AAD5D0T3"/>
<dbReference type="GO" id="GO:0008793">
    <property type="term" value="F:aromatic-amino-acid transaminase activity"/>
    <property type="evidence" value="ECO:0007669"/>
    <property type="project" value="TreeGrafter"/>
</dbReference>
<dbReference type="InterPro" id="IPR004839">
    <property type="entry name" value="Aminotransferase_I/II_large"/>
</dbReference>
<dbReference type="InterPro" id="IPR015421">
    <property type="entry name" value="PyrdxlP-dep_Trfase_major"/>
</dbReference>
<evidence type="ECO:0000313" key="4">
    <source>
        <dbReference type="Proteomes" id="UP001206925"/>
    </source>
</evidence>
<organism evidence="3 4">
    <name type="scientific">Ambrosia artemisiifolia</name>
    <name type="common">Common ragweed</name>
    <dbReference type="NCBI Taxonomy" id="4212"/>
    <lineage>
        <taxon>Eukaryota</taxon>
        <taxon>Viridiplantae</taxon>
        <taxon>Streptophyta</taxon>
        <taxon>Embryophyta</taxon>
        <taxon>Tracheophyta</taxon>
        <taxon>Spermatophyta</taxon>
        <taxon>Magnoliopsida</taxon>
        <taxon>eudicotyledons</taxon>
        <taxon>Gunneridae</taxon>
        <taxon>Pentapetalae</taxon>
        <taxon>asterids</taxon>
        <taxon>campanulids</taxon>
        <taxon>Asterales</taxon>
        <taxon>Asteraceae</taxon>
        <taxon>Asteroideae</taxon>
        <taxon>Heliantheae alliance</taxon>
        <taxon>Heliantheae</taxon>
        <taxon>Ambrosia</taxon>
    </lineage>
</organism>
<dbReference type="Gene3D" id="3.40.640.10">
    <property type="entry name" value="Type I PLP-dependent aspartate aminotransferase-like (Major domain)"/>
    <property type="match status" value="1"/>
</dbReference>
<keyword evidence="1" id="KW-0663">Pyridoxal phosphate</keyword>
<comment type="caution">
    <text evidence="3">The sequence shown here is derived from an EMBL/GenBank/DDBJ whole genome shotgun (WGS) entry which is preliminary data.</text>
</comment>